<feature type="chain" id="PRO_5013559376" description="T20D4.11-like domain-containing protein" evidence="1">
    <location>
        <begin position="23"/>
        <end position="173"/>
    </location>
</feature>
<evidence type="ECO:0000313" key="3">
    <source>
        <dbReference type="EMBL" id="PIC23007.1"/>
    </source>
</evidence>
<reference evidence="4" key="1">
    <citation type="submission" date="2017-10" db="EMBL/GenBank/DDBJ databases">
        <title>Rapid genome shrinkage in a self-fertile nematode reveals novel sperm competition proteins.</title>
        <authorList>
            <person name="Yin D."/>
            <person name="Schwarz E.M."/>
            <person name="Thomas C.G."/>
            <person name="Felde R.L."/>
            <person name="Korf I.F."/>
            <person name="Cutter A.D."/>
            <person name="Schartner C.M."/>
            <person name="Ralston E.J."/>
            <person name="Meyer B.J."/>
            <person name="Haag E.S."/>
        </authorList>
    </citation>
    <scope>NUCLEOTIDE SEQUENCE [LARGE SCALE GENOMIC DNA]</scope>
    <source>
        <strain evidence="4">JU1422</strain>
    </source>
</reference>
<keyword evidence="4" id="KW-1185">Reference proteome</keyword>
<evidence type="ECO:0000313" key="4">
    <source>
        <dbReference type="Proteomes" id="UP000230233"/>
    </source>
</evidence>
<dbReference type="Pfam" id="PF01579">
    <property type="entry name" value="DUF19"/>
    <property type="match status" value="1"/>
</dbReference>
<dbReference type="PIRSF" id="PIRSF015697">
    <property type="entry name" value="UCP015697"/>
    <property type="match status" value="1"/>
</dbReference>
<feature type="domain" description="T20D4.11-like" evidence="2">
    <location>
        <begin position="26"/>
        <end position="165"/>
    </location>
</feature>
<accession>A0A2G5T6W0</accession>
<protein>
    <recommendedName>
        <fullName evidence="2">T20D4.11-like domain-containing protein</fullName>
    </recommendedName>
</protein>
<gene>
    <name evidence="3" type="primary">Cnig_chr_V.g16855</name>
    <name evidence="3" type="ORF">B9Z55_016855</name>
</gene>
<dbReference type="AlphaFoldDB" id="A0A2G5T6W0"/>
<comment type="caution">
    <text evidence="3">The sequence shown here is derived from an EMBL/GenBank/DDBJ whole genome shotgun (WGS) entry which is preliminary data.</text>
</comment>
<dbReference type="OrthoDB" id="10415547at2759"/>
<dbReference type="Proteomes" id="UP000230233">
    <property type="component" value="Chromosome V"/>
</dbReference>
<keyword evidence="1" id="KW-0732">Signal</keyword>
<sequence length="173" mass="19773">MLNSLTFLAFPAFFIISISTKSAPKCESLNFRRNTKCLFKEMVLANDIVVSNLSDKQVLEKLHNSCESLKKCYETMPCQNPEVIQKVNKLKSVSESFNSLSEGFSVCSQKIENMRGKCKPRTTCDNMFGDNNCAREGIIDKCSEEEWIGFRDSMIRIMSLADPHCSLERYRKI</sequence>
<dbReference type="InterPro" id="IPR016638">
    <property type="entry name" value="UPF0376"/>
</dbReference>
<dbReference type="PANTHER" id="PTHR21453">
    <property type="entry name" value="DUF19 DOMAIN-CONTAINING PROTEIN-RELATED-RELATED"/>
    <property type="match status" value="1"/>
</dbReference>
<proteinExistence type="predicted"/>
<evidence type="ECO:0000259" key="2">
    <source>
        <dbReference type="Pfam" id="PF01579"/>
    </source>
</evidence>
<dbReference type="InterPro" id="IPR002542">
    <property type="entry name" value="T20D4.11-like_dom"/>
</dbReference>
<name>A0A2G5T6W0_9PELO</name>
<dbReference type="PANTHER" id="PTHR21453:SF28">
    <property type="entry name" value="DUF19 DOMAIN-CONTAINING PROTEIN-RELATED"/>
    <property type="match status" value="1"/>
</dbReference>
<feature type="signal peptide" evidence="1">
    <location>
        <begin position="1"/>
        <end position="22"/>
    </location>
</feature>
<organism evidence="3 4">
    <name type="scientific">Caenorhabditis nigoni</name>
    <dbReference type="NCBI Taxonomy" id="1611254"/>
    <lineage>
        <taxon>Eukaryota</taxon>
        <taxon>Metazoa</taxon>
        <taxon>Ecdysozoa</taxon>
        <taxon>Nematoda</taxon>
        <taxon>Chromadorea</taxon>
        <taxon>Rhabditida</taxon>
        <taxon>Rhabditina</taxon>
        <taxon>Rhabditomorpha</taxon>
        <taxon>Rhabditoidea</taxon>
        <taxon>Rhabditidae</taxon>
        <taxon>Peloderinae</taxon>
        <taxon>Caenorhabditis</taxon>
    </lineage>
</organism>
<evidence type="ECO:0000256" key="1">
    <source>
        <dbReference type="SAM" id="SignalP"/>
    </source>
</evidence>
<dbReference type="EMBL" id="PDUG01000005">
    <property type="protein sequence ID" value="PIC23007.1"/>
    <property type="molecule type" value="Genomic_DNA"/>
</dbReference>